<protein>
    <recommendedName>
        <fullName evidence="13">galacturonan 1,4-alpha-galacturonidase</fullName>
        <ecNumber evidence="13">3.2.1.67</ecNumber>
    </recommendedName>
</protein>
<keyword evidence="11" id="KW-0624">Polysaccharide degradation</keyword>
<evidence type="ECO:0000256" key="6">
    <source>
        <dbReference type="ARBA" id="ARBA00023157"/>
    </source>
</evidence>
<evidence type="ECO:0000313" key="16">
    <source>
        <dbReference type="EMBL" id="KAL1594175.1"/>
    </source>
</evidence>
<evidence type="ECO:0000256" key="10">
    <source>
        <dbReference type="ARBA" id="ARBA00023316"/>
    </source>
</evidence>
<accession>A0ABR3QPT7</accession>
<dbReference type="Gene3D" id="2.160.20.10">
    <property type="entry name" value="Single-stranded right-handed beta-helix, Pectin lyase-like"/>
    <property type="match status" value="2"/>
</dbReference>
<keyword evidence="9 15" id="KW-0326">Glycosidase</keyword>
<comment type="similarity">
    <text evidence="2 15">Belongs to the glycosyl hydrolase 28 family.</text>
</comment>
<comment type="function">
    <text evidence="12">Specific in hydrolyzing the terminal glycosidic bond of polygalacturonic acid and oligogalacturonates.</text>
</comment>
<comment type="subcellular location">
    <subcellularLocation>
        <location evidence="1">Secreted</location>
    </subcellularLocation>
</comment>
<keyword evidence="17" id="KW-1185">Reference proteome</keyword>
<evidence type="ECO:0000256" key="1">
    <source>
        <dbReference type="ARBA" id="ARBA00004613"/>
    </source>
</evidence>
<evidence type="ECO:0000256" key="5">
    <source>
        <dbReference type="ARBA" id="ARBA00022801"/>
    </source>
</evidence>
<proteinExistence type="inferred from homology"/>
<evidence type="ECO:0000256" key="9">
    <source>
        <dbReference type="ARBA" id="ARBA00023295"/>
    </source>
</evidence>
<evidence type="ECO:0000256" key="12">
    <source>
        <dbReference type="ARBA" id="ARBA00037312"/>
    </source>
</evidence>
<evidence type="ECO:0000256" key="7">
    <source>
        <dbReference type="ARBA" id="ARBA00023180"/>
    </source>
</evidence>
<evidence type="ECO:0000256" key="11">
    <source>
        <dbReference type="ARBA" id="ARBA00023326"/>
    </source>
</evidence>
<keyword evidence="7" id="KW-0325">Glycoprotein</keyword>
<reference evidence="16 17" key="1">
    <citation type="submission" date="2024-02" db="EMBL/GenBank/DDBJ databases">
        <title>De novo assembly and annotation of 12 fungi associated with fruit tree decline syndrome in Ontario, Canada.</title>
        <authorList>
            <person name="Sulman M."/>
            <person name="Ellouze W."/>
            <person name="Ilyukhin E."/>
        </authorList>
    </citation>
    <scope>NUCLEOTIDE SEQUENCE [LARGE SCALE GENOMIC DNA]</scope>
    <source>
        <strain evidence="16 17">M97-236</strain>
    </source>
</reference>
<name>A0ABR3QPT7_9PLEO</name>
<keyword evidence="8" id="KW-0119">Carbohydrate metabolism</keyword>
<dbReference type="InterPro" id="IPR000743">
    <property type="entry name" value="Glyco_hydro_28"/>
</dbReference>
<organism evidence="16 17">
    <name type="scientific">Nothophoma quercina</name>
    <dbReference type="NCBI Taxonomy" id="749835"/>
    <lineage>
        <taxon>Eukaryota</taxon>
        <taxon>Fungi</taxon>
        <taxon>Dikarya</taxon>
        <taxon>Ascomycota</taxon>
        <taxon>Pezizomycotina</taxon>
        <taxon>Dothideomycetes</taxon>
        <taxon>Pleosporomycetidae</taxon>
        <taxon>Pleosporales</taxon>
        <taxon>Pleosporineae</taxon>
        <taxon>Didymellaceae</taxon>
        <taxon>Nothophoma</taxon>
    </lineage>
</organism>
<keyword evidence="4" id="KW-0732">Signal</keyword>
<evidence type="ECO:0000313" key="17">
    <source>
        <dbReference type="Proteomes" id="UP001521222"/>
    </source>
</evidence>
<evidence type="ECO:0000256" key="15">
    <source>
        <dbReference type="RuleBase" id="RU361169"/>
    </source>
</evidence>
<evidence type="ECO:0000256" key="4">
    <source>
        <dbReference type="ARBA" id="ARBA00022729"/>
    </source>
</evidence>
<evidence type="ECO:0000256" key="14">
    <source>
        <dbReference type="ARBA" id="ARBA00048766"/>
    </source>
</evidence>
<keyword evidence="10" id="KW-0961">Cell wall biogenesis/degradation</keyword>
<dbReference type="Proteomes" id="UP001521222">
    <property type="component" value="Unassembled WGS sequence"/>
</dbReference>
<dbReference type="SUPFAM" id="SSF51126">
    <property type="entry name" value="Pectin lyase-like"/>
    <property type="match status" value="1"/>
</dbReference>
<dbReference type="Pfam" id="PF00295">
    <property type="entry name" value="Glyco_hydro_28"/>
    <property type="match status" value="2"/>
</dbReference>
<keyword evidence="3" id="KW-0964">Secreted</keyword>
<keyword evidence="5 15" id="KW-0378">Hydrolase</keyword>
<sequence length="304" mass="32423">MSFTPNLGYWIENSHRIGFQNQSTSWVISGNDFVVDGGGWQQGGIQGNGQAWYTRAQGRSNQFGRPIPLSIYNSTNTDPAGNGSNYAINLDGVNTYRVDNLIMENSAFQGGDDCFTPKGNSTNIILKNITCVGGGIAFGSVGQYPGFPDYIANFTASEIHVAQNVHPLYGGAKVAGGAYFKSWVGFEAGEPPQGGGGGTGRVNNVTFHNLSVHNTTQAIFINKCYYKVAEQANYCDTSTFKFEDLSFYNISGTTSTSVGIALNCSVAAPCSNVAFSDVSLVQDLGNSTHTRCVNARNVTGVRCS</sequence>
<evidence type="ECO:0000256" key="2">
    <source>
        <dbReference type="ARBA" id="ARBA00008834"/>
    </source>
</evidence>
<evidence type="ECO:0000256" key="3">
    <source>
        <dbReference type="ARBA" id="ARBA00022525"/>
    </source>
</evidence>
<dbReference type="EMBL" id="JAKIXB020000037">
    <property type="protein sequence ID" value="KAL1594175.1"/>
    <property type="molecule type" value="Genomic_DNA"/>
</dbReference>
<keyword evidence="6" id="KW-1015">Disulfide bond</keyword>
<dbReference type="InterPro" id="IPR011050">
    <property type="entry name" value="Pectin_lyase_fold/virulence"/>
</dbReference>
<dbReference type="InterPro" id="IPR012334">
    <property type="entry name" value="Pectin_lyas_fold"/>
</dbReference>
<evidence type="ECO:0000256" key="13">
    <source>
        <dbReference type="ARBA" id="ARBA00038933"/>
    </source>
</evidence>
<comment type="catalytic activity">
    <reaction evidence="14">
        <text>[(1-&gt;4)-alpha-D-galacturonosyl](n) + H2O = alpha-D-galacturonate + [(1-&gt;4)-alpha-D-galacturonosyl](n-1)</text>
        <dbReference type="Rhea" id="RHEA:14117"/>
        <dbReference type="Rhea" id="RHEA-COMP:14570"/>
        <dbReference type="Rhea" id="RHEA-COMP:14572"/>
        <dbReference type="ChEBI" id="CHEBI:15377"/>
        <dbReference type="ChEBI" id="CHEBI:58658"/>
        <dbReference type="ChEBI" id="CHEBI:140523"/>
        <dbReference type="EC" id="3.2.1.67"/>
    </reaction>
</comment>
<dbReference type="EC" id="3.2.1.67" evidence="13"/>
<dbReference type="PANTHER" id="PTHR31736">
    <property type="match status" value="1"/>
</dbReference>
<comment type="caution">
    <text evidence="16">The sequence shown here is derived from an EMBL/GenBank/DDBJ whole genome shotgun (WGS) entry which is preliminary data.</text>
</comment>
<gene>
    <name evidence="16" type="ORF">SLS59_009011</name>
</gene>
<dbReference type="PANTHER" id="PTHR31736:SF12">
    <property type="entry name" value="EXO-POLYGALACTURONASE, PUTATIVE-RELATED"/>
    <property type="match status" value="1"/>
</dbReference>
<evidence type="ECO:0000256" key="8">
    <source>
        <dbReference type="ARBA" id="ARBA00023277"/>
    </source>
</evidence>